<evidence type="ECO:0000313" key="2">
    <source>
        <dbReference type="EMBL" id="PXF44936.1"/>
    </source>
</evidence>
<name>A0A2V3IS43_9FLOR</name>
<protein>
    <submittedName>
        <fullName evidence="2">3-oxoadipate enol-lactonase 1</fullName>
    </submittedName>
</protein>
<evidence type="ECO:0000313" key="3">
    <source>
        <dbReference type="Proteomes" id="UP000247409"/>
    </source>
</evidence>
<dbReference type="AlphaFoldDB" id="A0A2V3IS43"/>
<evidence type="ECO:0000259" key="1">
    <source>
        <dbReference type="Pfam" id="PF12697"/>
    </source>
</evidence>
<gene>
    <name evidence="2" type="ORF">BWQ96_05300</name>
</gene>
<dbReference type="InterPro" id="IPR029058">
    <property type="entry name" value="AB_hydrolase_fold"/>
</dbReference>
<dbReference type="OrthoDB" id="408373at2759"/>
<keyword evidence="3" id="KW-1185">Reference proteome</keyword>
<accession>A0A2V3IS43</accession>
<proteinExistence type="predicted"/>
<reference evidence="2 3" key="1">
    <citation type="journal article" date="2018" name="Mol. Biol. Evol.">
        <title>Analysis of the draft genome of the red seaweed Gracilariopsis chorda provides insights into genome size evolution in Rhodophyta.</title>
        <authorList>
            <person name="Lee J."/>
            <person name="Yang E.C."/>
            <person name="Graf L."/>
            <person name="Yang J.H."/>
            <person name="Qiu H."/>
            <person name="Zel Zion U."/>
            <person name="Chan C.X."/>
            <person name="Stephens T.G."/>
            <person name="Weber A.P.M."/>
            <person name="Boo G.H."/>
            <person name="Boo S.M."/>
            <person name="Kim K.M."/>
            <person name="Shin Y."/>
            <person name="Jung M."/>
            <person name="Lee S.J."/>
            <person name="Yim H.S."/>
            <person name="Lee J.H."/>
            <person name="Bhattacharya D."/>
            <person name="Yoon H.S."/>
        </authorList>
    </citation>
    <scope>NUCLEOTIDE SEQUENCE [LARGE SCALE GENOMIC DNA]</scope>
    <source>
        <strain evidence="2 3">SKKU-2015</strain>
        <tissue evidence="2">Whole body</tissue>
    </source>
</reference>
<dbReference type="InterPro" id="IPR050266">
    <property type="entry name" value="AB_hydrolase_sf"/>
</dbReference>
<organism evidence="2 3">
    <name type="scientific">Gracilariopsis chorda</name>
    <dbReference type="NCBI Taxonomy" id="448386"/>
    <lineage>
        <taxon>Eukaryota</taxon>
        <taxon>Rhodophyta</taxon>
        <taxon>Florideophyceae</taxon>
        <taxon>Rhodymeniophycidae</taxon>
        <taxon>Gracilariales</taxon>
        <taxon>Gracilariaceae</taxon>
        <taxon>Gracilariopsis</taxon>
    </lineage>
</organism>
<dbReference type="Pfam" id="PF12697">
    <property type="entry name" value="Abhydrolase_6"/>
    <property type="match status" value="1"/>
</dbReference>
<dbReference type="InterPro" id="IPR000073">
    <property type="entry name" value="AB_hydrolase_1"/>
</dbReference>
<dbReference type="GO" id="GO:0016020">
    <property type="term" value="C:membrane"/>
    <property type="evidence" value="ECO:0007669"/>
    <property type="project" value="TreeGrafter"/>
</dbReference>
<dbReference type="Proteomes" id="UP000247409">
    <property type="component" value="Unassembled WGS sequence"/>
</dbReference>
<dbReference type="EMBL" id="NBIV01000077">
    <property type="protein sequence ID" value="PXF44936.1"/>
    <property type="molecule type" value="Genomic_DNA"/>
</dbReference>
<sequence length="305" mass="33809">MAARLSSHYVKTADGGQLAVAIQNTAQQKQAALFIHDFMTDNRLFHPLFGQPNLPPLQLVAHDLRGFGKSADPTGPYSPLEDIDTVLASLSIEQVHVVGAGFGGAIAMEYAISRRHRTISVAVLGSGLPGHCWREKHYFDISKARFAGRMRSIGAKYVLGDENSLDTTYWKQKFITSNETWSSPLTSGDKLVAKRLLSMAKAYQGYHFFQADPVVPQLTDIEPLCNRLGDVCVPVLVAVGKNDTQDFLEIAEEIALGVGTTPMYVDNARHFVMLEQPFAVANLLNEFWMDVQRRHVNLEINGTRH</sequence>
<dbReference type="SUPFAM" id="SSF53474">
    <property type="entry name" value="alpha/beta-Hydrolases"/>
    <property type="match status" value="1"/>
</dbReference>
<feature type="domain" description="AB hydrolase-1" evidence="1">
    <location>
        <begin position="33"/>
        <end position="282"/>
    </location>
</feature>
<dbReference type="PANTHER" id="PTHR43798">
    <property type="entry name" value="MONOACYLGLYCEROL LIPASE"/>
    <property type="match status" value="1"/>
</dbReference>
<dbReference type="Gene3D" id="3.40.50.1820">
    <property type="entry name" value="alpha/beta hydrolase"/>
    <property type="match status" value="1"/>
</dbReference>
<dbReference type="PANTHER" id="PTHR43798:SF33">
    <property type="entry name" value="HYDROLASE, PUTATIVE (AFU_ORTHOLOGUE AFUA_2G14860)-RELATED"/>
    <property type="match status" value="1"/>
</dbReference>
<comment type="caution">
    <text evidence="2">The sequence shown here is derived from an EMBL/GenBank/DDBJ whole genome shotgun (WGS) entry which is preliminary data.</text>
</comment>